<protein>
    <submittedName>
        <fullName evidence="5">Mercuric resistance operon regulatory protein</fullName>
    </submittedName>
</protein>
<evidence type="ECO:0000313" key="5">
    <source>
        <dbReference type="EMBL" id="STR02518.1"/>
    </source>
</evidence>
<evidence type="ECO:0000256" key="1">
    <source>
        <dbReference type="ARBA" id="ARBA00023015"/>
    </source>
</evidence>
<keyword evidence="3" id="KW-0804">Transcription</keyword>
<gene>
    <name evidence="5" type="primary">merR1</name>
    <name evidence="5" type="ORF">NCTC13336_01394</name>
</gene>
<dbReference type="PROSITE" id="PS50937">
    <property type="entry name" value="HTH_MERR_2"/>
    <property type="match status" value="1"/>
</dbReference>
<dbReference type="InterPro" id="IPR015358">
    <property type="entry name" value="Tscrpt_reg_MerR_DNA-bd"/>
</dbReference>
<feature type="domain" description="HTH merR-type" evidence="4">
    <location>
        <begin position="3"/>
        <end position="71"/>
    </location>
</feature>
<dbReference type="PANTHER" id="PTHR30204:SF92">
    <property type="entry name" value="HTH-TYPE TRANSCRIPTIONAL REGULATOR ZNTR"/>
    <property type="match status" value="1"/>
</dbReference>
<dbReference type="InterPro" id="IPR047057">
    <property type="entry name" value="MerR_fam"/>
</dbReference>
<dbReference type="PRINTS" id="PR00040">
    <property type="entry name" value="HTHMERR"/>
</dbReference>
<name>A0A377R0S8_9NEIS</name>
<dbReference type="Proteomes" id="UP000254293">
    <property type="component" value="Unassembled WGS sequence"/>
</dbReference>
<keyword evidence="2" id="KW-0238">DNA-binding</keyword>
<evidence type="ECO:0000259" key="4">
    <source>
        <dbReference type="PROSITE" id="PS50937"/>
    </source>
</evidence>
<dbReference type="SMART" id="SM00422">
    <property type="entry name" value="HTH_MERR"/>
    <property type="match status" value="1"/>
</dbReference>
<dbReference type="InterPro" id="IPR009061">
    <property type="entry name" value="DNA-bd_dom_put_sf"/>
</dbReference>
<organism evidence="5 6">
    <name type="scientific">Kingella potus</name>
    <dbReference type="NCBI Taxonomy" id="265175"/>
    <lineage>
        <taxon>Bacteria</taxon>
        <taxon>Pseudomonadati</taxon>
        <taxon>Pseudomonadota</taxon>
        <taxon>Betaproteobacteria</taxon>
        <taxon>Neisseriales</taxon>
        <taxon>Neisseriaceae</taxon>
        <taxon>Kingella</taxon>
    </lineage>
</organism>
<dbReference type="Pfam" id="PF09278">
    <property type="entry name" value="MerR-DNA-bind"/>
    <property type="match status" value="1"/>
</dbReference>
<dbReference type="GO" id="GO:0003700">
    <property type="term" value="F:DNA-binding transcription factor activity"/>
    <property type="evidence" value="ECO:0007669"/>
    <property type="project" value="InterPro"/>
</dbReference>
<evidence type="ECO:0000256" key="3">
    <source>
        <dbReference type="ARBA" id="ARBA00023163"/>
    </source>
</evidence>
<dbReference type="EMBL" id="UGJJ01000002">
    <property type="protein sequence ID" value="STR02518.1"/>
    <property type="molecule type" value="Genomic_DNA"/>
</dbReference>
<dbReference type="RefSeq" id="WP_218564336.1">
    <property type="nucleotide sequence ID" value="NZ_CP091516.1"/>
</dbReference>
<dbReference type="PANTHER" id="PTHR30204">
    <property type="entry name" value="REDOX-CYCLING DRUG-SENSING TRANSCRIPTIONAL ACTIVATOR SOXR"/>
    <property type="match status" value="1"/>
</dbReference>
<dbReference type="SUPFAM" id="SSF46955">
    <property type="entry name" value="Putative DNA-binding domain"/>
    <property type="match status" value="1"/>
</dbReference>
<dbReference type="Gene3D" id="1.10.1660.10">
    <property type="match status" value="1"/>
</dbReference>
<dbReference type="GO" id="GO:0003677">
    <property type="term" value="F:DNA binding"/>
    <property type="evidence" value="ECO:0007669"/>
    <property type="project" value="UniProtKB-KW"/>
</dbReference>
<dbReference type="Pfam" id="PF00376">
    <property type="entry name" value="MerR"/>
    <property type="match status" value="1"/>
</dbReference>
<sequence length="133" mass="15028">MKRMKINELSKKSGVNAETIRYYERCGLFSAERDSNGYRSFGAAELARLNFIRSCRSLGFSLDEIKQLQALKEQPAQSCQDADELVARHLSLIADKIAELQKIQAFLHNLSECGERQSKDCKVIKGLDEKASQ</sequence>
<evidence type="ECO:0000256" key="2">
    <source>
        <dbReference type="ARBA" id="ARBA00023125"/>
    </source>
</evidence>
<keyword evidence="1" id="KW-0805">Transcription regulation</keyword>
<accession>A0A377R0S8</accession>
<dbReference type="InterPro" id="IPR000551">
    <property type="entry name" value="MerR-type_HTH_dom"/>
</dbReference>
<proteinExistence type="predicted"/>
<reference evidence="5 6" key="1">
    <citation type="submission" date="2018-06" db="EMBL/GenBank/DDBJ databases">
        <authorList>
            <consortium name="Pathogen Informatics"/>
            <person name="Doyle S."/>
        </authorList>
    </citation>
    <scope>NUCLEOTIDE SEQUENCE [LARGE SCALE GENOMIC DNA]</scope>
    <source>
        <strain evidence="5 6">NCTC13336</strain>
    </source>
</reference>
<keyword evidence="6" id="KW-1185">Reference proteome</keyword>
<dbReference type="AlphaFoldDB" id="A0A377R0S8"/>
<evidence type="ECO:0000313" key="6">
    <source>
        <dbReference type="Proteomes" id="UP000254293"/>
    </source>
</evidence>